<dbReference type="EMBL" id="CAICTM010000313">
    <property type="protein sequence ID" value="CAB9507636.1"/>
    <property type="molecule type" value="Genomic_DNA"/>
</dbReference>
<gene>
    <name evidence="1" type="ORF">SEMRO_314_G115080.1</name>
</gene>
<dbReference type="SUPFAM" id="SSF52047">
    <property type="entry name" value="RNI-like"/>
    <property type="match status" value="1"/>
</dbReference>
<name>A0A9N8DS63_9STRA</name>
<dbReference type="AlphaFoldDB" id="A0A9N8DS63"/>
<dbReference type="Proteomes" id="UP001153069">
    <property type="component" value="Unassembled WGS sequence"/>
</dbReference>
<evidence type="ECO:0000313" key="1">
    <source>
        <dbReference type="EMBL" id="CAB9507636.1"/>
    </source>
</evidence>
<organism evidence="1 2">
    <name type="scientific">Seminavis robusta</name>
    <dbReference type="NCBI Taxonomy" id="568900"/>
    <lineage>
        <taxon>Eukaryota</taxon>
        <taxon>Sar</taxon>
        <taxon>Stramenopiles</taxon>
        <taxon>Ochrophyta</taxon>
        <taxon>Bacillariophyta</taxon>
        <taxon>Bacillariophyceae</taxon>
        <taxon>Bacillariophycidae</taxon>
        <taxon>Naviculales</taxon>
        <taxon>Naviculaceae</taxon>
        <taxon>Seminavis</taxon>
    </lineage>
</organism>
<proteinExistence type="predicted"/>
<comment type="caution">
    <text evidence="1">The sequence shown here is derived from an EMBL/GenBank/DDBJ whole genome shotgun (WGS) entry which is preliminary data.</text>
</comment>
<reference evidence="1" key="1">
    <citation type="submission" date="2020-06" db="EMBL/GenBank/DDBJ databases">
        <authorList>
            <consortium name="Plant Systems Biology data submission"/>
        </authorList>
    </citation>
    <scope>NUCLEOTIDE SEQUENCE</scope>
    <source>
        <strain evidence="1">D6</strain>
    </source>
</reference>
<dbReference type="Gene3D" id="3.80.10.10">
    <property type="entry name" value="Ribonuclease Inhibitor"/>
    <property type="match status" value="1"/>
</dbReference>
<dbReference type="InterPro" id="IPR032675">
    <property type="entry name" value="LRR_dom_sf"/>
</dbReference>
<keyword evidence="2" id="KW-1185">Reference proteome</keyword>
<protein>
    <submittedName>
        <fullName evidence="1">Uncharacterized protein</fullName>
    </submittedName>
</protein>
<accession>A0A9N8DS63</accession>
<evidence type="ECO:0000313" key="2">
    <source>
        <dbReference type="Proteomes" id="UP001153069"/>
    </source>
</evidence>
<sequence length="145" mass="17037">MPHLTRMLLQHNASLTSLKVRVSPGLTLEFFVEGLKTNTTLKVLQIDLIRNWGLDENDLDLFLELLERHNFTLEELNVVVPLWKEDMTKKKAERIKFLLRLNKDHQRFDILQNDATRDTLVHALALTDDLSVIVYYLDQKLSLWI</sequence>